<proteinExistence type="predicted"/>
<dbReference type="AlphaFoldDB" id="A0A6U6KXL5"/>
<organism evidence="3">
    <name type="scientific">Odontella aurita</name>
    <dbReference type="NCBI Taxonomy" id="265563"/>
    <lineage>
        <taxon>Eukaryota</taxon>
        <taxon>Sar</taxon>
        <taxon>Stramenopiles</taxon>
        <taxon>Ochrophyta</taxon>
        <taxon>Bacillariophyta</taxon>
        <taxon>Mediophyceae</taxon>
        <taxon>Biddulphiophycidae</taxon>
        <taxon>Eupodiscales</taxon>
        <taxon>Odontellaceae</taxon>
        <taxon>Odontella</taxon>
    </lineage>
</organism>
<gene>
    <name evidence="2" type="ORF">OAUR00152_LOCUS40235</name>
    <name evidence="3" type="ORF">OAUR00152_LOCUS40236</name>
</gene>
<accession>A0A6U6KXL5</accession>
<dbReference type="EMBL" id="HBKQ01058901">
    <property type="protein sequence ID" value="CAE2285702.1"/>
    <property type="molecule type" value="Transcribed_RNA"/>
</dbReference>
<dbReference type="Gene3D" id="3.40.50.720">
    <property type="entry name" value="NAD(P)-binding Rossmann-like Domain"/>
    <property type="match status" value="1"/>
</dbReference>
<keyword evidence="1" id="KW-0732">Signal</keyword>
<evidence type="ECO:0000313" key="2">
    <source>
        <dbReference type="EMBL" id="CAE2285701.1"/>
    </source>
</evidence>
<protein>
    <submittedName>
        <fullName evidence="3">Uncharacterized protein</fullName>
    </submittedName>
</protein>
<feature type="chain" id="PRO_5036192441" evidence="1">
    <location>
        <begin position="21"/>
        <end position="352"/>
    </location>
</feature>
<name>A0A6U6KXL5_9STRA</name>
<feature type="signal peptide" evidence="1">
    <location>
        <begin position="1"/>
        <end position="20"/>
    </location>
</feature>
<evidence type="ECO:0000256" key="1">
    <source>
        <dbReference type="SAM" id="SignalP"/>
    </source>
</evidence>
<evidence type="ECO:0000313" key="3">
    <source>
        <dbReference type="EMBL" id="CAE2285702.1"/>
    </source>
</evidence>
<sequence length="352" mass="38198">MVNFIRSFALLATLASATTGLSTFQPQARGCAATPLDKKQIAVFGAGGMLGASVFGFVQRASNIYGTGMGGASSPRSICATAMASDYLNRKLSAAFKLAYAGENMVRLTNMQDVDAIAARLSGMNAAVIGTVYQLETLPVTGNTYEKGPNDKTYEFYLDKRTMARTDVLPEDEDTHLALFQKTITACKASGVEHVVVVETPQTVNPKPFAEILDKGGVPFTYIHASGKYESCKSYTFEMGVQDDLKIESFTLSENYISAGEYNPGDWMESLADSRSVSSEDDTVFREDIAALAVQSLLSLNWKKSRCLEVSSIGKLSDGSGDDVKRPWRNVKTDRDWCVKSNVLAQKLLAVE</sequence>
<reference evidence="3" key="1">
    <citation type="submission" date="2021-01" db="EMBL/GenBank/DDBJ databases">
        <authorList>
            <person name="Corre E."/>
            <person name="Pelletier E."/>
            <person name="Niang G."/>
            <person name="Scheremetjew M."/>
            <person name="Finn R."/>
            <person name="Kale V."/>
            <person name="Holt S."/>
            <person name="Cochrane G."/>
            <person name="Meng A."/>
            <person name="Brown T."/>
            <person name="Cohen L."/>
        </authorList>
    </citation>
    <scope>NUCLEOTIDE SEQUENCE</scope>
    <source>
        <strain evidence="3">Isolate 1302-5</strain>
    </source>
</reference>
<dbReference type="EMBL" id="HBKQ01058900">
    <property type="protein sequence ID" value="CAE2285701.1"/>
    <property type="molecule type" value="Transcribed_RNA"/>
</dbReference>